<gene>
    <name evidence="2" type="ORF">SLS56_011686</name>
</gene>
<organism evidence="2 3">
    <name type="scientific">Neofusicoccum ribis</name>
    <dbReference type="NCBI Taxonomy" id="45134"/>
    <lineage>
        <taxon>Eukaryota</taxon>
        <taxon>Fungi</taxon>
        <taxon>Dikarya</taxon>
        <taxon>Ascomycota</taxon>
        <taxon>Pezizomycotina</taxon>
        <taxon>Dothideomycetes</taxon>
        <taxon>Dothideomycetes incertae sedis</taxon>
        <taxon>Botryosphaeriales</taxon>
        <taxon>Botryosphaeriaceae</taxon>
        <taxon>Neofusicoccum</taxon>
    </lineage>
</organism>
<dbReference type="Gene3D" id="3.40.50.1820">
    <property type="entry name" value="alpha/beta hydrolase"/>
    <property type="match status" value="1"/>
</dbReference>
<name>A0ABR3SBL0_9PEZI</name>
<dbReference type="Pfam" id="PF12146">
    <property type="entry name" value="Hydrolase_4"/>
    <property type="match status" value="1"/>
</dbReference>
<proteinExistence type="predicted"/>
<sequence>MEERIEYLIRCAQKAGFPDLDSAMIAFYTSPFDEGSGCSITQHLSRKRCLPKLLAALRSHAESWRSWEAHAYQDEILKSAESLLLAEMRSTLALGADKLLLSASASNSRDCNWSAVSHQVRDEVLYCASPFPKGTMSAFPFEVKEHVIPCQHIRAYPRATAHEQEEVLHLSVKQYTPRDNPNPRVGDVTIIGTHAQGFPKELYEPLWAEIHSRAKSAGFSIRSIWFADVANQGASGVLNEHKLGNEPCANDHARDLLHMVNTFRDQMIRPIIGIGHSMGGAILVNLALLHPRLMESLILIDPIIHRRLFAGGYRTPALASSRRRDVWPSRAAAAEDFRKNKYYRRWDSRVFALWIQHGLRDLPTTVHPRPAGAAPRPHDPFADGVTLTTTKHQEVFTFLRPAFDPHTEPELDARLGGVDGCPWSAYAPADLVPEAAVPGAPFERAEPVITFQMLPFVRPSVLYVFGGESHYTACEPTADKVGATGVGVGGSGGAAKGRVAEVMLDGVGHLIPMEAVAKTADVSADWLASELAAWHVNEAAERSEWAYVPDEQKRTISARYLEMLEGQKKDKTVHVAKL</sequence>
<dbReference type="InterPro" id="IPR022742">
    <property type="entry name" value="Hydrolase_4"/>
</dbReference>
<keyword evidence="3" id="KW-1185">Reference proteome</keyword>
<comment type="caution">
    <text evidence="2">The sequence shown here is derived from an EMBL/GenBank/DDBJ whole genome shotgun (WGS) entry which is preliminary data.</text>
</comment>
<dbReference type="Proteomes" id="UP001521116">
    <property type="component" value="Unassembled WGS sequence"/>
</dbReference>
<feature type="domain" description="Serine aminopeptidase S33" evidence="1">
    <location>
        <begin position="241"/>
        <end position="307"/>
    </location>
</feature>
<dbReference type="EMBL" id="JAJVDC020000294">
    <property type="protein sequence ID" value="KAL1615820.1"/>
    <property type="molecule type" value="Genomic_DNA"/>
</dbReference>
<protein>
    <recommendedName>
        <fullName evidence="1">Serine aminopeptidase S33 domain-containing protein</fullName>
    </recommendedName>
</protein>
<evidence type="ECO:0000313" key="2">
    <source>
        <dbReference type="EMBL" id="KAL1615820.1"/>
    </source>
</evidence>
<evidence type="ECO:0000313" key="3">
    <source>
        <dbReference type="Proteomes" id="UP001521116"/>
    </source>
</evidence>
<evidence type="ECO:0000259" key="1">
    <source>
        <dbReference type="Pfam" id="PF12146"/>
    </source>
</evidence>
<reference evidence="2 3" key="1">
    <citation type="submission" date="2024-02" db="EMBL/GenBank/DDBJ databases">
        <title>De novo assembly and annotation of 12 fungi associated with fruit tree decline syndrome in Ontario, Canada.</title>
        <authorList>
            <person name="Sulman M."/>
            <person name="Ellouze W."/>
            <person name="Ilyukhin E."/>
        </authorList>
    </citation>
    <scope>NUCLEOTIDE SEQUENCE [LARGE SCALE GENOMIC DNA]</scope>
    <source>
        <strain evidence="2 3">M1-105</strain>
    </source>
</reference>
<dbReference type="InterPro" id="IPR029058">
    <property type="entry name" value="AB_hydrolase_fold"/>
</dbReference>
<accession>A0ABR3SBL0</accession>
<dbReference type="SUPFAM" id="SSF53474">
    <property type="entry name" value="alpha/beta-Hydrolases"/>
    <property type="match status" value="1"/>
</dbReference>